<dbReference type="PANTHER" id="PTHR12416">
    <property type="entry name" value="RRNA-PROCESSING PROTEIN UTP23 HOMOLOG"/>
    <property type="match status" value="1"/>
</dbReference>
<dbReference type="InterPro" id="IPR006984">
    <property type="entry name" value="Fcf1/UTP23"/>
</dbReference>
<evidence type="ECO:0000256" key="1">
    <source>
        <dbReference type="ARBA" id="ARBA00004604"/>
    </source>
</evidence>
<gene>
    <name evidence="7" type="ORF">POPTR_009G159400</name>
</gene>
<comment type="function">
    <text evidence="5">Involved in rRNA-processing and ribosome biogenesis.</text>
</comment>
<evidence type="ECO:0000256" key="3">
    <source>
        <dbReference type="ARBA" id="ARBA00022552"/>
    </source>
</evidence>
<dbReference type="Pfam" id="PF04900">
    <property type="entry name" value="Fcf1"/>
    <property type="match status" value="1"/>
</dbReference>
<organism evidence="7 8">
    <name type="scientific">Populus trichocarpa</name>
    <name type="common">Western balsam poplar</name>
    <name type="synonym">Populus balsamifera subsp. trichocarpa</name>
    <dbReference type="NCBI Taxonomy" id="3694"/>
    <lineage>
        <taxon>Eukaryota</taxon>
        <taxon>Viridiplantae</taxon>
        <taxon>Streptophyta</taxon>
        <taxon>Embryophyta</taxon>
        <taxon>Tracheophyta</taxon>
        <taxon>Spermatophyta</taxon>
        <taxon>Magnoliopsida</taxon>
        <taxon>eudicotyledons</taxon>
        <taxon>Gunneridae</taxon>
        <taxon>Pentapetalae</taxon>
        <taxon>rosids</taxon>
        <taxon>fabids</taxon>
        <taxon>Malpighiales</taxon>
        <taxon>Salicaceae</taxon>
        <taxon>Saliceae</taxon>
        <taxon>Populus</taxon>
    </lineage>
</organism>
<dbReference type="SUPFAM" id="SSF88723">
    <property type="entry name" value="PIN domain-like"/>
    <property type="match status" value="1"/>
</dbReference>
<dbReference type="SMR" id="A0A2K1Z8M4"/>
<comment type="subcellular location">
    <subcellularLocation>
        <location evidence="1">Nucleus</location>
        <location evidence="1">Nucleolus</location>
    </subcellularLocation>
</comment>
<dbReference type="GO" id="GO:0032040">
    <property type="term" value="C:small-subunit processome"/>
    <property type="evidence" value="ECO:0000318"/>
    <property type="project" value="GO_Central"/>
</dbReference>
<name>A0A2K1Z8M4_POPTR</name>
<dbReference type="FunFam" id="3.40.50.1010:FF:000006">
    <property type="entry name" value="rRNA-processing protein UTP23 homolog"/>
    <property type="match status" value="1"/>
</dbReference>
<reference evidence="7 8" key="1">
    <citation type="journal article" date="2006" name="Science">
        <title>The genome of black cottonwood, Populus trichocarpa (Torr. &amp; Gray).</title>
        <authorList>
            <person name="Tuskan G.A."/>
            <person name="Difazio S."/>
            <person name="Jansson S."/>
            <person name="Bohlmann J."/>
            <person name="Grigoriev I."/>
            <person name="Hellsten U."/>
            <person name="Putnam N."/>
            <person name="Ralph S."/>
            <person name="Rombauts S."/>
            <person name="Salamov A."/>
            <person name="Schein J."/>
            <person name="Sterck L."/>
            <person name="Aerts A."/>
            <person name="Bhalerao R.R."/>
            <person name="Bhalerao R.P."/>
            <person name="Blaudez D."/>
            <person name="Boerjan W."/>
            <person name="Brun A."/>
            <person name="Brunner A."/>
            <person name="Busov V."/>
            <person name="Campbell M."/>
            <person name="Carlson J."/>
            <person name="Chalot M."/>
            <person name="Chapman J."/>
            <person name="Chen G.L."/>
            <person name="Cooper D."/>
            <person name="Coutinho P.M."/>
            <person name="Couturier J."/>
            <person name="Covert S."/>
            <person name="Cronk Q."/>
            <person name="Cunningham R."/>
            <person name="Davis J."/>
            <person name="Degroeve S."/>
            <person name="Dejardin A."/>
            <person name="Depamphilis C."/>
            <person name="Detter J."/>
            <person name="Dirks B."/>
            <person name="Dubchak I."/>
            <person name="Duplessis S."/>
            <person name="Ehlting J."/>
            <person name="Ellis B."/>
            <person name="Gendler K."/>
            <person name="Goodstein D."/>
            <person name="Gribskov M."/>
            <person name="Grimwood J."/>
            <person name="Groover A."/>
            <person name="Gunter L."/>
            <person name="Hamberger B."/>
            <person name="Heinze B."/>
            <person name="Helariutta Y."/>
            <person name="Henrissat B."/>
            <person name="Holligan D."/>
            <person name="Holt R."/>
            <person name="Huang W."/>
            <person name="Islam-Faridi N."/>
            <person name="Jones S."/>
            <person name="Jones-Rhoades M."/>
            <person name="Jorgensen R."/>
            <person name="Joshi C."/>
            <person name="Kangasjarvi J."/>
            <person name="Karlsson J."/>
            <person name="Kelleher C."/>
            <person name="Kirkpatrick R."/>
            <person name="Kirst M."/>
            <person name="Kohler A."/>
            <person name="Kalluri U."/>
            <person name="Larimer F."/>
            <person name="Leebens-Mack J."/>
            <person name="Leple J.C."/>
            <person name="Locascio P."/>
            <person name="Lou Y."/>
            <person name="Lucas S."/>
            <person name="Martin F."/>
            <person name="Montanini B."/>
            <person name="Napoli C."/>
            <person name="Nelson D.R."/>
            <person name="Nelson C."/>
            <person name="Nieminen K."/>
            <person name="Nilsson O."/>
            <person name="Pereda V."/>
            <person name="Peter G."/>
            <person name="Philippe R."/>
            <person name="Pilate G."/>
            <person name="Poliakov A."/>
            <person name="Razumovskaya J."/>
            <person name="Richardson P."/>
            <person name="Rinaldi C."/>
            <person name="Ritland K."/>
            <person name="Rouze P."/>
            <person name="Ryaboy D."/>
            <person name="Schmutz J."/>
            <person name="Schrader J."/>
            <person name="Segerman B."/>
            <person name="Shin H."/>
            <person name="Siddiqui A."/>
            <person name="Sterky F."/>
            <person name="Terry A."/>
            <person name="Tsai C.J."/>
            <person name="Uberbacher E."/>
            <person name="Unneberg P."/>
            <person name="Vahala J."/>
            <person name="Wall K."/>
            <person name="Wessler S."/>
            <person name="Yang G."/>
            <person name="Yin T."/>
            <person name="Douglas C."/>
            <person name="Marra M."/>
            <person name="Sandberg G."/>
            <person name="Van de Peer Y."/>
            <person name="Rokhsar D."/>
        </authorList>
    </citation>
    <scope>NUCLEOTIDE SEQUENCE [LARGE SCALE GENOMIC DNA]</scope>
    <source>
        <strain evidence="8">cv. Nisqually</strain>
    </source>
</reference>
<dbReference type="InParanoid" id="A0A2K1Z8M4"/>
<comment type="similarity">
    <text evidence="6">Belongs to the UTP23/FCF1 family. UTP23 subfamily.</text>
</comment>
<proteinExistence type="inferred from homology"/>
<dbReference type="GO" id="GO:0006364">
    <property type="term" value="P:rRNA processing"/>
    <property type="evidence" value="ECO:0007669"/>
    <property type="project" value="UniProtKB-KW"/>
</dbReference>
<dbReference type="Proteomes" id="UP000006729">
    <property type="component" value="Chromosome 9"/>
</dbReference>
<dbReference type="STRING" id="3694.A0A2K1Z8M4"/>
<keyword evidence="2" id="KW-0690">Ribosome biogenesis</keyword>
<keyword evidence="3" id="KW-0698">rRNA processing</keyword>
<evidence type="ECO:0000256" key="5">
    <source>
        <dbReference type="ARBA" id="ARBA00037300"/>
    </source>
</evidence>
<dbReference type="InterPro" id="IPR029060">
    <property type="entry name" value="PIN-like_dom_sf"/>
</dbReference>
<dbReference type="CDD" id="cd08553">
    <property type="entry name" value="PIN_Fcf1-like"/>
    <property type="match status" value="1"/>
</dbReference>
<dbReference type="GO" id="GO:0005730">
    <property type="term" value="C:nucleolus"/>
    <property type="evidence" value="ECO:0000318"/>
    <property type="project" value="GO_Central"/>
</dbReference>
<dbReference type="Gene3D" id="3.40.50.1010">
    <property type="entry name" value="5'-nuclease"/>
    <property type="match status" value="1"/>
</dbReference>
<evidence type="ECO:0000256" key="2">
    <source>
        <dbReference type="ARBA" id="ARBA00022517"/>
    </source>
</evidence>
<keyword evidence="8" id="KW-1185">Reference proteome</keyword>
<protein>
    <recommendedName>
        <fullName evidence="9">PIN domain-containing protein</fullName>
    </recommendedName>
</protein>
<dbReference type="GO" id="GO:0070181">
    <property type="term" value="F:small ribosomal subunit rRNA binding"/>
    <property type="evidence" value="ECO:0000318"/>
    <property type="project" value="GO_Central"/>
</dbReference>
<dbReference type="EMBL" id="CM009298">
    <property type="protein sequence ID" value="PNT21632.1"/>
    <property type="molecule type" value="Genomic_DNA"/>
</dbReference>
<evidence type="ECO:0000313" key="7">
    <source>
        <dbReference type="EMBL" id="PNT21632.1"/>
    </source>
</evidence>
<evidence type="ECO:0000313" key="8">
    <source>
        <dbReference type="Proteomes" id="UP000006729"/>
    </source>
</evidence>
<dbReference type="Gramene" id="Potri.009G159400.1.v4.1">
    <property type="protein sequence ID" value="Potri.009G159400.1.v4.1"/>
    <property type="gene ID" value="Potri.009G159400.v4.1"/>
</dbReference>
<dbReference type="AlphaFoldDB" id="A0A2K1Z8M4"/>
<evidence type="ECO:0000256" key="6">
    <source>
        <dbReference type="ARBA" id="ARBA00038503"/>
    </source>
</evidence>
<keyword evidence="4" id="KW-0539">Nucleus</keyword>
<sequence length="185" mass="21102">MTNPVRPGLINLILENRKRHCRAVRFYTVCFAFRQPYKVLWDGTFIHHLIANNIVPADTAISNIPCGPVKLFTTRCVLAELKRLGKSYTESLQAANRLMIARCDHEQMKSAEGCIVEIIGEYNPDHFLVGTQDTDMRKKFQEVTGVPLIFGLRNALFLEPPSAFQQQLAKNSEEQSHMSEFEAMF</sequence>
<evidence type="ECO:0000256" key="4">
    <source>
        <dbReference type="ARBA" id="ARBA00023242"/>
    </source>
</evidence>
<accession>A0A2K1Z8M4</accession>
<evidence type="ECO:0008006" key="9">
    <source>
        <dbReference type="Google" id="ProtNLM"/>
    </source>
</evidence>